<protein>
    <submittedName>
        <fullName evidence="1">Uncharacterized protein</fullName>
    </submittedName>
</protein>
<dbReference type="Proteomes" id="UP001217089">
    <property type="component" value="Unassembled WGS sequence"/>
</dbReference>
<gene>
    <name evidence="1" type="ORF">KUTeg_005094</name>
</gene>
<evidence type="ECO:0000313" key="1">
    <source>
        <dbReference type="EMBL" id="KAJ8317190.1"/>
    </source>
</evidence>
<reference evidence="1 2" key="1">
    <citation type="submission" date="2022-12" db="EMBL/GenBank/DDBJ databases">
        <title>Chromosome-level genome of Tegillarca granosa.</title>
        <authorList>
            <person name="Kim J."/>
        </authorList>
    </citation>
    <scope>NUCLEOTIDE SEQUENCE [LARGE SCALE GENOMIC DNA]</scope>
    <source>
        <strain evidence="1">Teg-2019</strain>
        <tissue evidence="1">Adductor muscle</tissue>
    </source>
</reference>
<organism evidence="1 2">
    <name type="scientific">Tegillarca granosa</name>
    <name type="common">Malaysian cockle</name>
    <name type="synonym">Anadara granosa</name>
    <dbReference type="NCBI Taxonomy" id="220873"/>
    <lineage>
        <taxon>Eukaryota</taxon>
        <taxon>Metazoa</taxon>
        <taxon>Spiralia</taxon>
        <taxon>Lophotrochozoa</taxon>
        <taxon>Mollusca</taxon>
        <taxon>Bivalvia</taxon>
        <taxon>Autobranchia</taxon>
        <taxon>Pteriomorphia</taxon>
        <taxon>Arcoida</taxon>
        <taxon>Arcoidea</taxon>
        <taxon>Arcidae</taxon>
        <taxon>Tegillarca</taxon>
    </lineage>
</organism>
<accession>A0ABQ9FNA3</accession>
<keyword evidence="2" id="KW-1185">Reference proteome</keyword>
<sequence>MAELVGFRKEEKHEYRRLYKPAQHAFRSYTPVFPVTMAYEYVSSLMKKREKERITVDDGEKWVKPHASVRQRRVSRLQQPLSHSHEEFSKIFFKNQEKRKIKFLNKNDN</sequence>
<name>A0ABQ9FNA3_TEGGR</name>
<dbReference type="EMBL" id="JARBDR010000246">
    <property type="protein sequence ID" value="KAJ8317190.1"/>
    <property type="molecule type" value="Genomic_DNA"/>
</dbReference>
<evidence type="ECO:0000313" key="2">
    <source>
        <dbReference type="Proteomes" id="UP001217089"/>
    </source>
</evidence>
<comment type="caution">
    <text evidence="1">The sequence shown here is derived from an EMBL/GenBank/DDBJ whole genome shotgun (WGS) entry which is preliminary data.</text>
</comment>
<proteinExistence type="predicted"/>